<dbReference type="PANTHER" id="PTHR24286:SF381">
    <property type="entry name" value="BETA-AMYRIN 28-OXIDASE"/>
    <property type="match status" value="1"/>
</dbReference>
<evidence type="ECO:0000256" key="11">
    <source>
        <dbReference type="SAM" id="Phobius"/>
    </source>
</evidence>
<evidence type="ECO:0000256" key="8">
    <source>
        <dbReference type="ARBA" id="ARBA00023004"/>
    </source>
</evidence>
<dbReference type="GO" id="GO:0016020">
    <property type="term" value="C:membrane"/>
    <property type="evidence" value="ECO:0007669"/>
    <property type="project" value="UniProtKB-SubCell"/>
</dbReference>
<dbReference type="Gene3D" id="1.10.630.10">
    <property type="entry name" value="Cytochrome P450"/>
    <property type="match status" value="1"/>
</dbReference>
<evidence type="ECO:0000256" key="10">
    <source>
        <dbReference type="RuleBase" id="RU000461"/>
    </source>
</evidence>
<evidence type="ECO:0008006" key="14">
    <source>
        <dbReference type="Google" id="ProtNLM"/>
    </source>
</evidence>
<dbReference type="PANTHER" id="PTHR24286">
    <property type="entry name" value="CYTOCHROME P450 26"/>
    <property type="match status" value="1"/>
</dbReference>
<dbReference type="GO" id="GO:0016705">
    <property type="term" value="F:oxidoreductase activity, acting on paired donors, with incorporation or reduction of molecular oxygen"/>
    <property type="evidence" value="ECO:0007669"/>
    <property type="project" value="InterPro"/>
</dbReference>
<evidence type="ECO:0000256" key="2">
    <source>
        <dbReference type="ARBA" id="ARBA00004167"/>
    </source>
</evidence>
<comment type="cofactor">
    <cofactor evidence="1 9">
        <name>heme</name>
        <dbReference type="ChEBI" id="CHEBI:30413"/>
    </cofactor>
</comment>
<gene>
    <name evidence="12" type="ORF">TIFTF001_034986</name>
</gene>
<dbReference type="AlphaFoldDB" id="A0AA88J9J1"/>
<dbReference type="Pfam" id="PF00067">
    <property type="entry name" value="p450"/>
    <property type="match status" value="1"/>
</dbReference>
<reference evidence="12" key="1">
    <citation type="submission" date="2023-07" db="EMBL/GenBank/DDBJ databases">
        <title>draft genome sequence of fig (Ficus carica).</title>
        <authorList>
            <person name="Takahashi T."/>
            <person name="Nishimura K."/>
        </authorList>
    </citation>
    <scope>NUCLEOTIDE SEQUENCE</scope>
</reference>
<dbReference type="Gramene" id="FCD_00025842-RA">
    <property type="protein sequence ID" value="FCD_00025842-RA:cds"/>
    <property type="gene ID" value="FCD_00025842"/>
</dbReference>
<dbReference type="PROSITE" id="PS00086">
    <property type="entry name" value="CYTOCHROME_P450"/>
    <property type="match status" value="1"/>
</dbReference>
<dbReference type="GO" id="GO:0016125">
    <property type="term" value="P:sterol metabolic process"/>
    <property type="evidence" value="ECO:0007669"/>
    <property type="project" value="TreeGrafter"/>
</dbReference>
<evidence type="ECO:0000313" key="12">
    <source>
        <dbReference type="EMBL" id="GMN65915.1"/>
    </source>
</evidence>
<proteinExistence type="inferred from homology"/>
<keyword evidence="11" id="KW-0472">Membrane</keyword>
<dbReference type="GO" id="GO:0005506">
    <property type="term" value="F:iron ion binding"/>
    <property type="evidence" value="ECO:0007669"/>
    <property type="project" value="InterPro"/>
</dbReference>
<evidence type="ECO:0000256" key="3">
    <source>
        <dbReference type="ARBA" id="ARBA00010617"/>
    </source>
</evidence>
<keyword evidence="5 9" id="KW-0479">Metal-binding</keyword>
<comment type="subcellular location">
    <subcellularLocation>
        <location evidence="2">Membrane</location>
        <topology evidence="2">Single-pass membrane protein</topology>
    </subcellularLocation>
</comment>
<evidence type="ECO:0000313" key="13">
    <source>
        <dbReference type="Proteomes" id="UP001187192"/>
    </source>
</evidence>
<dbReference type="SUPFAM" id="SSF48264">
    <property type="entry name" value="Cytochrome P450"/>
    <property type="match status" value="1"/>
</dbReference>
<dbReference type="GO" id="GO:0004497">
    <property type="term" value="F:monooxygenase activity"/>
    <property type="evidence" value="ECO:0007669"/>
    <property type="project" value="UniProtKB-KW"/>
</dbReference>
<feature type="binding site" description="axial binding residue" evidence="9">
    <location>
        <position position="434"/>
    </location>
    <ligand>
        <name>heme</name>
        <dbReference type="ChEBI" id="CHEBI:30413"/>
    </ligand>
    <ligandPart>
        <name>Fe</name>
        <dbReference type="ChEBI" id="CHEBI:18248"/>
    </ligandPart>
</feature>
<dbReference type="InterPro" id="IPR002401">
    <property type="entry name" value="Cyt_P450_E_grp-I"/>
</dbReference>
<feature type="transmembrane region" description="Helical" evidence="11">
    <location>
        <begin position="6"/>
        <end position="28"/>
    </location>
</feature>
<evidence type="ECO:0000256" key="9">
    <source>
        <dbReference type="PIRSR" id="PIRSR602401-1"/>
    </source>
</evidence>
<keyword evidence="8 9" id="KW-0408">Iron</keyword>
<accession>A0AA88J9J1</accession>
<keyword evidence="13" id="KW-1185">Reference proteome</keyword>
<comment type="caution">
    <text evidence="12">The sequence shown here is derived from an EMBL/GenBank/DDBJ whole genome shotgun (WGS) entry which is preliminary data.</text>
</comment>
<name>A0AA88J9J1_FICCA</name>
<keyword evidence="7 10" id="KW-0560">Oxidoreductase</keyword>
<comment type="similarity">
    <text evidence="3 10">Belongs to the cytochrome P450 family.</text>
</comment>
<evidence type="ECO:0000256" key="6">
    <source>
        <dbReference type="ARBA" id="ARBA00022989"/>
    </source>
</evidence>
<keyword evidence="10" id="KW-0503">Monooxygenase</keyword>
<dbReference type="Proteomes" id="UP001187192">
    <property type="component" value="Unassembled WGS sequence"/>
</dbReference>
<keyword evidence="4 11" id="KW-0812">Transmembrane</keyword>
<sequence>MIMEFSLLSIVLFSITLYYVLWIVFIILRRNKTDDNEKLRYLPPGSFGWPFVGETLAYFRAAKRGVPEKFTVDRRNKYSSDVFKTSLHGEPMVLFPTPEGNKFIFSNENKLVKAWWPRNFVKVFDISQKTTIRDEATRMKKLMFPLLLKPNSLIKYVGIMDKATRDHMKTYWDGKEVIKAHELVKKYAFTIVCKLFLNIENPEIIAKIEEPIRHVNSGLNSLPINLPGTKLNRAIKSSKKIKEEIEKIVAERRADLVENKGSPAKDIVSELLMETYDNGQPINDSDIAKLLNGLLVGAYDTVSTTLVCIMSFLAELPDVYDKVFREQMKIANAKASGELLNWEDIQKMKYSWNVACEVLRLTPPSAGAFREVLTDFTYDGFLIPKGFKLHWNVYATHKNPKYFPEPEKFEPSRFEGNGPVPFSYVPFGGGPRMCPGNEYARVKILVFMHNVVKNFKWEKVFTNEKILRDPTLAPEKGLPIRLYSHEPQVI</sequence>
<dbReference type="InterPro" id="IPR001128">
    <property type="entry name" value="Cyt_P450"/>
</dbReference>
<evidence type="ECO:0000256" key="7">
    <source>
        <dbReference type="ARBA" id="ARBA00023002"/>
    </source>
</evidence>
<keyword evidence="6 11" id="KW-1133">Transmembrane helix</keyword>
<protein>
    <recommendedName>
        <fullName evidence="14">Cytochrome P450</fullName>
    </recommendedName>
</protein>
<dbReference type="CDD" id="cd11043">
    <property type="entry name" value="CYP90-like"/>
    <property type="match status" value="1"/>
</dbReference>
<dbReference type="GO" id="GO:0020037">
    <property type="term" value="F:heme binding"/>
    <property type="evidence" value="ECO:0007669"/>
    <property type="project" value="InterPro"/>
</dbReference>
<evidence type="ECO:0000256" key="5">
    <source>
        <dbReference type="ARBA" id="ARBA00022723"/>
    </source>
</evidence>
<keyword evidence="9 10" id="KW-0349">Heme</keyword>
<dbReference type="PRINTS" id="PR00463">
    <property type="entry name" value="EP450I"/>
</dbReference>
<dbReference type="PRINTS" id="PR00385">
    <property type="entry name" value="P450"/>
</dbReference>
<dbReference type="Gramene" id="FCD_00032069-RA">
    <property type="protein sequence ID" value="FCD_00032069-RA:cds"/>
    <property type="gene ID" value="FCD_00032069"/>
</dbReference>
<evidence type="ECO:0000256" key="1">
    <source>
        <dbReference type="ARBA" id="ARBA00001971"/>
    </source>
</evidence>
<dbReference type="InterPro" id="IPR036396">
    <property type="entry name" value="Cyt_P450_sf"/>
</dbReference>
<dbReference type="FunFam" id="1.10.630.10:FF:000022">
    <property type="entry name" value="Taxadiene 5-alpha hydroxylase"/>
    <property type="match status" value="1"/>
</dbReference>
<dbReference type="EMBL" id="BTGU01000271">
    <property type="protein sequence ID" value="GMN65915.1"/>
    <property type="molecule type" value="Genomic_DNA"/>
</dbReference>
<organism evidence="12 13">
    <name type="scientific">Ficus carica</name>
    <name type="common">Common fig</name>
    <dbReference type="NCBI Taxonomy" id="3494"/>
    <lineage>
        <taxon>Eukaryota</taxon>
        <taxon>Viridiplantae</taxon>
        <taxon>Streptophyta</taxon>
        <taxon>Embryophyta</taxon>
        <taxon>Tracheophyta</taxon>
        <taxon>Spermatophyta</taxon>
        <taxon>Magnoliopsida</taxon>
        <taxon>eudicotyledons</taxon>
        <taxon>Gunneridae</taxon>
        <taxon>Pentapetalae</taxon>
        <taxon>rosids</taxon>
        <taxon>fabids</taxon>
        <taxon>Rosales</taxon>
        <taxon>Moraceae</taxon>
        <taxon>Ficeae</taxon>
        <taxon>Ficus</taxon>
    </lineage>
</organism>
<evidence type="ECO:0000256" key="4">
    <source>
        <dbReference type="ARBA" id="ARBA00022692"/>
    </source>
</evidence>
<dbReference type="InterPro" id="IPR017972">
    <property type="entry name" value="Cyt_P450_CS"/>
</dbReference>